<sequence>MDLRAIEMLKNAKVIKEIKKGFSIDQKYQVDNSYLVRVFPENMWEERKVEFEAIQKLSPLAPKVPRALDFGLLQGKGYMVIDYVLGEDAESGMTHLSKAEQFQAGVSAGAVLRKIHKMDINATELNWYDFQKEKYYRKLSKLKKSNIEVVFLQELESFIENNLDLMKGREIRLQQGDFHPANIILKNHQFSGIIDFNRLEFGDPLLDLAKIGFFTTNSSIAFAKGNILGYIGKEGITDFWKLYALYTAMHIVFALSWASENDTRNLEKLESYAIKTVSSHDNFRKLTPKWMTN</sequence>
<protein>
    <submittedName>
        <fullName evidence="2">Phosphotransferase</fullName>
    </submittedName>
</protein>
<dbReference type="GO" id="GO:0016740">
    <property type="term" value="F:transferase activity"/>
    <property type="evidence" value="ECO:0007669"/>
    <property type="project" value="UniProtKB-KW"/>
</dbReference>
<reference evidence="2 3" key="1">
    <citation type="submission" date="2020-03" db="EMBL/GenBank/DDBJ databases">
        <title>Soil Listeria distribution.</title>
        <authorList>
            <person name="Liao J."/>
            <person name="Wiedmann M."/>
        </authorList>
    </citation>
    <scope>NUCLEOTIDE SEQUENCE [LARGE SCALE GENOMIC DNA]</scope>
    <source>
        <strain evidence="2 3">FSL L7-1560</strain>
    </source>
</reference>
<dbReference type="PANTHER" id="PTHR41283">
    <property type="entry name" value="AMINOGLYCOSIDE PHOSPHOTRANSFERASE"/>
    <property type="match status" value="1"/>
</dbReference>
<dbReference type="Gene3D" id="3.90.1200.10">
    <property type="match status" value="1"/>
</dbReference>
<dbReference type="EMBL" id="JAARRG010000002">
    <property type="protein sequence ID" value="MBC1485573.1"/>
    <property type="molecule type" value="Genomic_DNA"/>
</dbReference>
<comment type="caution">
    <text evidence="2">The sequence shown here is derived from an EMBL/GenBank/DDBJ whole genome shotgun (WGS) entry which is preliminary data.</text>
</comment>
<dbReference type="AlphaFoldDB" id="A0A7X0X0U3"/>
<accession>A0A7X0X0U3</accession>
<evidence type="ECO:0000313" key="2">
    <source>
        <dbReference type="EMBL" id="MBC1485573.1"/>
    </source>
</evidence>
<dbReference type="PANTHER" id="PTHR41283:SF1">
    <property type="entry name" value="AMINOGLYCOSIDE PHOSPHOTRANSFERASE DOMAIN-CONTAINING PROTEIN"/>
    <property type="match status" value="1"/>
</dbReference>
<dbReference type="InterPro" id="IPR011009">
    <property type="entry name" value="Kinase-like_dom_sf"/>
</dbReference>
<feature type="domain" description="Aminoglycoside phosphotransferase" evidence="1">
    <location>
        <begin position="15"/>
        <end position="231"/>
    </location>
</feature>
<organism evidence="2 3">
    <name type="scientific">Listeria seeligeri</name>
    <dbReference type="NCBI Taxonomy" id="1640"/>
    <lineage>
        <taxon>Bacteria</taxon>
        <taxon>Bacillati</taxon>
        <taxon>Bacillota</taxon>
        <taxon>Bacilli</taxon>
        <taxon>Bacillales</taxon>
        <taxon>Listeriaceae</taxon>
        <taxon>Listeria</taxon>
    </lineage>
</organism>
<dbReference type="RefSeq" id="WP_185383443.1">
    <property type="nucleotide sequence ID" value="NZ_JAARRG010000002.1"/>
</dbReference>
<dbReference type="PIRSF" id="PIRSF000707">
    <property type="entry name" value="Hygromycin-B_kinase"/>
    <property type="match status" value="1"/>
</dbReference>
<dbReference type="Pfam" id="PF01636">
    <property type="entry name" value="APH"/>
    <property type="match status" value="1"/>
</dbReference>
<gene>
    <name evidence="2" type="ORF">HB897_04905</name>
</gene>
<evidence type="ECO:0000313" key="3">
    <source>
        <dbReference type="Proteomes" id="UP000523362"/>
    </source>
</evidence>
<dbReference type="SUPFAM" id="SSF56112">
    <property type="entry name" value="Protein kinase-like (PK-like)"/>
    <property type="match status" value="1"/>
</dbReference>
<name>A0A7X0X0U3_LISSE</name>
<proteinExistence type="predicted"/>
<dbReference type="Proteomes" id="UP000523362">
    <property type="component" value="Unassembled WGS sequence"/>
</dbReference>
<dbReference type="InterPro" id="IPR002575">
    <property type="entry name" value="Aminoglycoside_PTrfase"/>
</dbReference>
<dbReference type="InterPro" id="IPR016259">
    <property type="entry name" value="Hygromycin-B_Kinase"/>
</dbReference>
<evidence type="ECO:0000259" key="1">
    <source>
        <dbReference type="Pfam" id="PF01636"/>
    </source>
</evidence>
<keyword evidence="2" id="KW-0808">Transferase</keyword>